<sequence length="178" mass="18868">MQYFEGALGVLAALIVIGGAGYVTREKIVDRYGKQLTAFAVKHLGIERFLGAIPRYVMGEDLVNMSLTNGHISATHVANAALDALSPEMQRNVFFRRFASSDVAVEALRDLSTSDGARVALDVFGIETLVEVSAADAVVANTAATEALMRAQERAGVAARTAGRREGALQALTASDNQ</sequence>
<name>A0A8J3IE20_9CHLR</name>
<protein>
    <submittedName>
        <fullName evidence="2">Uncharacterized protein</fullName>
    </submittedName>
</protein>
<keyword evidence="1" id="KW-0472">Membrane</keyword>
<gene>
    <name evidence="2" type="ORF">KSX_77620</name>
</gene>
<comment type="caution">
    <text evidence="2">The sequence shown here is derived from an EMBL/GenBank/DDBJ whole genome shotgun (WGS) entry which is preliminary data.</text>
</comment>
<dbReference type="EMBL" id="BNJF01000005">
    <property type="protein sequence ID" value="GHO49599.1"/>
    <property type="molecule type" value="Genomic_DNA"/>
</dbReference>
<accession>A0A8J3IE20</accession>
<evidence type="ECO:0000313" key="2">
    <source>
        <dbReference type="EMBL" id="GHO49599.1"/>
    </source>
</evidence>
<keyword evidence="3" id="KW-1185">Reference proteome</keyword>
<reference evidence="2" key="1">
    <citation type="submission" date="2020-10" db="EMBL/GenBank/DDBJ databases">
        <title>Taxonomic study of unclassified bacteria belonging to the class Ktedonobacteria.</title>
        <authorList>
            <person name="Yabe S."/>
            <person name="Wang C.M."/>
            <person name="Zheng Y."/>
            <person name="Sakai Y."/>
            <person name="Cavaletti L."/>
            <person name="Monciardini P."/>
            <person name="Donadio S."/>
        </authorList>
    </citation>
    <scope>NUCLEOTIDE SEQUENCE</scope>
    <source>
        <strain evidence="2">SOSP1-1</strain>
    </source>
</reference>
<organism evidence="2 3">
    <name type="scientific">Ktedonospora formicarum</name>
    <dbReference type="NCBI Taxonomy" id="2778364"/>
    <lineage>
        <taxon>Bacteria</taxon>
        <taxon>Bacillati</taxon>
        <taxon>Chloroflexota</taxon>
        <taxon>Ktedonobacteria</taxon>
        <taxon>Ktedonobacterales</taxon>
        <taxon>Ktedonobacteraceae</taxon>
        <taxon>Ktedonospora</taxon>
    </lineage>
</organism>
<dbReference type="AlphaFoldDB" id="A0A8J3IE20"/>
<dbReference type="Proteomes" id="UP000612362">
    <property type="component" value="Unassembled WGS sequence"/>
</dbReference>
<keyword evidence="1" id="KW-0812">Transmembrane</keyword>
<feature type="transmembrane region" description="Helical" evidence="1">
    <location>
        <begin position="6"/>
        <end position="24"/>
    </location>
</feature>
<keyword evidence="1" id="KW-1133">Transmembrane helix</keyword>
<evidence type="ECO:0000256" key="1">
    <source>
        <dbReference type="SAM" id="Phobius"/>
    </source>
</evidence>
<evidence type="ECO:0000313" key="3">
    <source>
        <dbReference type="Proteomes" id="UP000612362"/>
    </source>
</evidence>
<dbReference type="RefSeq" id="WP_220198705.1">
    <property type="nucleotide sequence ID" value="NZ_BNJF01000005.1"/>
</dbReference>
<proteinExistence type="predicted"/>